<protein>
    <submittedName>
        <fullName evidence="2">Uncharacterized protein</fullName>
    </submittedName>
</protein>
<evidence type="ECO:0000256" key="1">
    <source>
        <dbReference type="SAM" id="MobiDB-lite"/>
    </source>
</evidence>
<evidence type="ECO:0000313" key="2">
    <source>
        <dbReference type="EMBL" id="MFA1537802.1"/>
    </source>
</evidence>
<feature type="region of interest" description="Disordered" evidence="1">
    <location>
        <begin position="136"/>
        <end position="156"/>
    </location>
</feature>
<gene>
    <name evidence="2" type="ORF">SM611_02570</name>
</gene>
<dbReference type="EMBL" id="JAXCEI010000001">
    <property type="protein sequence ID" value="MFA1537802.1"/>
    <property type="molecule type" value="Genomic_DNA"/>
</dbReference>
<accession>A0ABV4Q3S2</accession>
<organism evidence="2 3">
    <name type="scientific">Actinomadura monticuli</name>
    <dbReference type="NCBI Taxonomy" id="3097367"/>
    <lineage>
        <taxon>Bacteria</taxon>
        <taxon>Bacillati</taxon>
        <taxon>Actinomycetota</taxon>
        <taxon>Actinomycetes</taxon>
        <taxon>Streptosporangiales</taxon>
        <taxon>Thermomonosporaceae</taxon>
        <taxon>Actinomadura</taxon>
    </lineage>
</organism>
<feature type="region of interest" description="Disordered" evidence="1">
    <location>
        <begin position="1"/>
        <end position="43"/>
    </location>
</feature>
<name>A0ABV4Q3S2_9ACTN</name>
<feature type="compositionally biased region" description="Basic and acidic residues" evidence="1">
    <location>
        <begin position="10"/>
        <end position="33"/>
    </location>
</feature>
<feature type="region of interest" description="Disordered" evidence="1">
    <location>
        <begin position="55"/>
        <end position="88"/>
    </location>
</feature>
<proteinExistence type="predicted"/>
<comment type="caution">
    <text evidence="2">The sequence shown here is derived from an EMBL/GenBank/DDBJ whole genome shotgun (WGS) entry which is preliminary data.</text>
</comment>
<dbReference type="RefSeq" id="WP_371947131.1">
    <property type="nucleotide sequence ID" value="NZ_JAXCEI010000001.1"/>
</dbReference>
<dbReference type="Proteomes" id="UP001569963">
    <property type="component" value="Unassembled WGS sequence"/>
</dbReference>
<feature type="compositionally biased region" description="Low complexity" evidence="1">
    <location>
        <begin position="136"/>
        <end position="147"/>
    </location>
</feature>
<sequence>MGPAQQHGIKRAEEGRPKGADTAEPEAPKKTNPWDDPDFTDAKYDMHRFGQMGDGAMDKIWDGDGMGSGNHKPSSTEPGKTLFPPGTTKAQVEGWFTSIAANPDSRPQARPHGDGWVVSGTRDGITCVVTLDKSPAVSPSAARASPPTRRPSHRTHGRPMEVIDFYRLSRRITDQLAPKISPNYRPIVLTAGGAGAWDLAIPTLVGALSEEDVVITTAEKDALRELMEFRRESLTYLEQIRTSD</sequence>
<evidence type="ECO:0000313" key="3">
    <source>
        <dbReference type="Proteomes" id="UP001569963"/>
    </source>
</evidence>
<keyword evidence="3" id="KW-1185">Reference proteome</keyword>
<reference evidence="2 3" key="1">
    <citation type="submission" date="2023-11" db="EMBL/GenBank/DDBJ databases">
        <title>Actinomadura monticuli sp. nov., isolated from volcanic ash.</title>
        <authorList>
            <person name="Lee S.D."/>
            <person name="Yang H."/>
            <person name="Kim I.S."/>
        </authorList>
    </citation>
    <scope>NUCLEOTIDE SEQUENCE [LARGE SCALE GENOMIC DNA]</scope>
    <source>
        <strain evidence="2 3">DLS-62</strain>
    </source>
</reference>